<dbReference type="SUPFAM" id="SSF47413">
    <property type="entry name" value="lambda repressor-like DNA-binding domains"/>
    <property type="match status" value="1"/>
</dbReference>
<proteinExistence type="predicted"/>
<dbReference type="GO" id="GO:0003677">
    <property type="term" value="F:DNA binding"/>
    <property type="evidence" value="ECO:0007669"/>
    <property type="project" value="InterPro"/>
</dbReference>
<accession>A0AAW6HW57</accession>
<dbReference type="Proteomes" id="UP001220702">
    <property type="component" value="Unassembled WGS sequence"/>
</dbReference>
<evidence type="ECO:0000313" key="3">
    <source>
        <dbReference type="Proteomes" id="UP001220702"/>
    </source>
</evidence>
<dbReference type="EMBL" id="JAJKGN010000005">
    <property type="protein sequence ID" value="MDC6409661.1"/>
    <property type="molecule type" value="Genomic_DNA"/>
</dbReference>
<dbReference type="EMBL" id="JAJKGN010000001">
    <property type="protein sequence ID" value="MDC6408886.1"/>
    <property type="molecule type" value="Genomic_DNA"/>
</dbReference>
<reference evidence="1" key="2">
    <citation type="journal article" date="2023" name="Commun. Biol.">
        <title>Suspicions of two bridgehead invasions of Xylella fastidiosa subsp. multiplex in France.</title>
        <authorList>
            <person name="Dupas E."/>
            <person name="Durand K."/>
            <person name="Rieux A."/>
            <person name="Briand M."/>
            <person name="Pruvost O."/>
            <person name="Cunty A."/>
            <person name="Denance N."/>
            <person name="Donnadieu C."/>
            <person name="Legendre B."/>
            <person name="Lopez-Roques C."/>
            <person name="Cesbron S."/>
            <person name="Ravigne V."/>
            <person name="Jacques M.A."/>
        </authorList>
    </citation>
    <scope>NUCLEOTIDE SEQUENCE</scope>
    <source>
        <strain evidence="1">CFBP8070</strain>
    </source>
</reference>
<sequence>MDWKARIKLLIDGGATVDSIAAHMGVTPNAVREILAGRTKSPRADAAFRLASLMPDSPPTGHRQEVSDAA</sequence>
<comment type="caution">
    <text evidence="1">The sequence shown here is derived from an EMBL/GenBank/DDBJ whole genome shotgun (WGS) entry which is preliminary data.</text>
</comment>
<organism evidence="1 3">
    <name type="scientific">Xylella fastidiosa subsp. multiplex</name>
    <dbReference type="NCBI Taxonomy" id="644357"/>
    <lineage>
        <taxon>Bacteria</taxon>
        <taxon>Pseudomonadati</taxon>
        <taxon>Pseudomonadota</taxon>
        <taxon>Gammaproteobacteria</taxon>
        <taxon>Lysobacterales</taxon>
        <taxon>Lysobacteraceae</taxon>
        <taxon>Xylella</taxon>
    </lineage>
</organism>
<dbReference type="RefSeq" id="WP_046419181.1">
    <property type="nucleotide sequence ID" value="NZ_CP090511.1"/>
</dbReference>
<reference evidence="1" key="1">
    <citation type="submission" date="2021-11" db="EMBL/GenBank/DDBJ databases">
        <authorList>
            <person name="Denance N."/>
            <person name="Briand M."/>
            <person name="Dupas E."/>
            <person name="Durand K."/>
            <person name="Legendre B."/>
            <person name="Cunty A."/>
            <person name="Donnadieu C."/>
            <person name="Lopez Roques C."/>
            <person name="Cesbron S."/>
            <person name="Jacques M.A."/>
        </authorList>
    </citation>
    <scope>NUCLEOTIDE SEQUENCE</scope>
    <source>
        <strain evidence="1">CFBP8070</strain>
    </source>
</reference>
<evidence type="ECO:0000313" key="2">
    <source>
        <dbReference type="EMBL" id="MDC6409661.1"/>
    </source>
</evidence>
<name>A0AAW6HW57_XYLFS</name>
<gene>
    <name evidence="1" type="ORF">LOK82_09710</name>
    <name evidence="2" type="ORF">LOK82_14025</name>
</gene>
<protein>
    <recommendedName>
        <fullName evidence="4">Helix-turn-helix domain-containing protein</fullName>
    </recommendedName>
</protein>
<evidence type="ECO:0008006" key="4">
    <source>
        <dbReference type="Google" id="ProtNLM"/>
    </source>
</evidence>
<evidence type="ECO:0000313" key="1">
    <source>
        <dbReference type="EMBL" id="MDC6408886.1"/>
    </source>
</evidence>
<dbReference type="InterPro" id="IPR010982">
    <property type="entry name" value="Lambda_DNA-bd_dom_sf"/>
</dbReference>
<dbReference type="AlphaFoldDB" id="A0AAW6HW57"/>